<reference evidence="1 2" key="1">
    <citation type="journal article" date="2023" name="Int. J. Syst. Evol. Microbiol.">
        <title>The observation of taxonomic boundaries for the 16SrII and 16SrXXV phytoplasmas using genome-based delimitation.</title>
        <authorList>
            <person name="Rodrigues Jardim B."/>
            <person name="Tran-Nguyen L.T.T."/>
            <person name="Gambley C."/>
            <person name="Al-Sadi A.M."/>
            <person name="Al-Subhi A.M."/>
            <person name="Foissac X."/>
            <person name="Salar P."/>
            <person name="Cai H."/>
            <person name="Yang J.Y."/>
            <person name="Davis R."/>
            <person name="Jones L."/>
            <person name="Rodoni B."/>
            <person name="Constable F.E."/>
        </authorList>
    </citation>
    <scope>NUCLEOTIDE SEQUENCE [LARGE SCALE GENOMIC DNA]</scope>
    <source>
        <strain evidence="1">BAWM-OMN-P75</strain>
    </source>
</reference>
<organism evidence="1 2">
    <name type="scientific">Candidatus Phytoplasma citri</name>
    <dbReference type="NCBI Taxonomy" id="180978"/>
    <lineage>
        <taxon>Bacteria</taxon>
        <taxon>Bacillati</taxon>
        <taxon>Mycoplasmatota</taxon>
        <taxon>Mollicutes</taxon>
        <taxon>Acholeplasmatales</taxon>
        <taxon>Acholeplasmataceae</taxon>
        <taxon>Candidatus Phytoplasma</taxon>
        <taxon>16SrII (Peanut WB group)</taxon>
    </lineage>
</organism>
<gene>
    <name evidence="1" type="ORF">OC712_01695</name>
</gene>
<sequence>MLIFIYIILNIKIQITITKIENEFKSLNNKLNKIQDNQFIKNDNEKTQIQDSITHEDDDKIEIKYL</sequence>
<accession>A0ABU8ZR61</accession>
<evidence type="ECO:0000313" key="1">
    <source>
        <dbReference type="EMBL" id="MEK0309188.1"/>
    </source>
</evidence>
<keyword evidence="2" id="KW-1185">Reference proteome</keyword>
<dbReference type="Proteomes" id="UP001383392">
    <property type="component" value="Unassembled WGS sequence"/>
</dbReference>
<dbReference type="EMBL" id="JAOSJG010000014">
    <property type="protein sequence ID" value="MEK0309188.1"/>
    <property type="molecule type" value="Genomic_DNA"/>
</dbReference>
<dbReference type="RefSeq" id="WP_143325095.1">
    <property type="nucleotide sequence ID" value="NZ_JAOSJG010000014.1"/>
</dbReference>
<evidence type="ECO:0000313" key="2">
    <source>
        <dbReference type="Proteomes" id="UP001383392"/>
    </source>
</evidence>
<protein>
    <submittedName>
        <fullName evidence="1">Uncharacterized protein</fullName>
    </submittedName>
</protein>
<proteinExistence type="predicted"/>
<comment type="caution">
    <text evidence="1">The sequence shown here is derived from an EMBL/GenBank/DDBJ whole genome shotgun (WGS) entry which is preliminary data.</text>
</comment>
<name>A0ABU8ZR61_9MOLU</name>